<reference evidence="1" key="1">
    <citation type="submission" date="2023-11" db="EMBL/GenBank/DDBJ databases">
        <title>Genome sequence of Cyanobacterium aponinum BCRC AL20115.</title>
        <authorList>
            <person name="Chang H.-Y."/>
            <person name="Lin K.-M."/>
            <person name="Hsueh H.-T."/>
            <person name="Chu H.-A."/>
            <person name="Kuo C.-H."/>
        </authorList>
    </citation>
    <scope>NUCLEOTIDE SEQUENCE</scope>
    <source>
        <strain evidence="1">AL20115</strain>
    </source>
</reference>
<gene>
    <name evidence="1" type="ORF">SAY89_09770</name>
</gene>
<dbReference type="RefSeq" id="WP_099436226.1">
    <property type="nucleotide sequence ID" value="NZ_CP138348.1"/>
</dbReference>
<dbReference type="EMBL" id="CP138348">
    <property type="protein sequence ID" value="WPF87102.1"/>
    <property type="molecule type" value="Genomic_DNA"/>
</dbReference>
<evidence type="ECO:0000313" key="1">
    <source>
        <dbReference type="EMBL" id="WPF87102.1"/>
    </source>
</evidence>
<accession>A0AAF0ZBY5</accession>
<name>A0AAF0ZBY5_9CHRO</name>
<organism evidence="1">
    <name type="scientific">Cyanobacterium aponinum AL20115</name>
    <dbReference type="NCBI Taxonomy" id="3090662"/>
    <lineage>
        <taxon>Bacteria</taxon>
        <taxon>Bacillati</taxon>
        <taxon>Cyanobacteriota</taxon>
        <taxon>Cyanophyceae</taxon>
        <taxon>Oscillatoriophycideae</taxon>
        <taxon>Chroococcales</taxon>
        <taxon>Geminocystaceae</taxon>
        <taxon>Cyanobacterium</taxon>
    </lineage>
</organism>
<sequence>MSVQVRSINCSVELNHLVTGKEKSLAIPDDVKADNLLGWNPVCLITYNRDSWVKLNQAPNPYAEEEALLLCEKVPGVWVSWIPGHGEMLLDKSEFYCVNNYYHFGSITSRRVNY</sequence>
<dbReference type="AlphaFoldDB" id="A0AAF0ZBY5"/>
<protein>
    <submittedName>
        <fullName evidence="1">Uncharacterized protein</fullName>
    </submittedName>
</protein>
<proteinExistence type="predicted"/>